<gene>
    <name evidence="1" type="ORF">CEXT_95261</name>
</gene>
<name>A0AAV4VVS0_CAEEX</name>
<proteinExistence type="predicted"/>
<comment type="caution">
    <text evidence="1">The sequence shown here is derived from an EMBL/GenBank/DDBJ whole genome shotgun (WGS) entry which is preliminary data.</text>
</comment>
<dbReference type="Proteomes" id="UP001054945">
    <property type="component" value="Unassembled WGS sequence"/>
</dbReference>
<dbReference type="AlphaFoldDB" id="A0AAV4VVS0"/>
<sequence>MLRAVFAGLRLPFLTTREKYCLLRDTMWSVKSVSHQQSGGSFPGIFKHDIDHFTNVFQHVKALVSRSMSAGIQKYIELSLQLDAQVEVHYSAPEE</sequence>
<accession>A0AAV4VVS0</accession>
<dbReference type="EMBL" id="BPLR01015077">
    <property type="protein sequence ID" value="GIY73395.1"/>
    <property type="molecule type" value="Genomic_DNA"/>
</dbReference>
<keyword evidence="2" id="KW-1185">Reference proteome</keyword>
<organism evidence="1 2">
    <name type="scientific">Caerostris extrusa</name>
    <name type="common">Bark spider</name>
    <name type="synonym">Caerostris bankana</name>
    <dbReference type="NCBI Taxonomy" id="172846"/>
    <lineage>
        <taxon>Eukaryota</taxon>
        <taxon>Metazoa</taxon>
        <taxon>Ecdysozoa</taxon>
        <taxon>Arthropoda</taxon>
        <taxon>Chelicerata</taxon>
        <taxon>Arachnida</taxon>
        <taxon>Araneae</taxon>
        <taxon>Araneomorphae</taxon>
        <taxon>Entelegynae</taxon>
        <taxon>Araneoidea</taxon>
        <taxon>Araneidae</taxon>
        <taxon>Caerostris</taxon>
    </lineage>
</organism>
<reference evidence="1 2" key="1">
    <citation type="submission" date="2021-06" db="EMBL/GenBank/DDBJ databases">
        <title>Caerostris extrusa draft genome.</title>
        <authorList>
            <person name="Kono N."/>
            <person name="Arakawa K."/>
        </authorList>
    </citation>
    <scope>NUCLEOTIDE SEQUENCE [LARGE SCALE GENOMIC DNA]</scope>
</reference>
<protein>
    <submittedName>
        <fullName evidence="1">Uncharacterized protein</fullName>
    </submittedName>
</protein>
<evidence type="ECO:0000313" key="2">
    <source>
        <dbReference type="Proteomes" id="UP001054945"/>
    </source>
</evidence>
<evidence type="ECO:0000313" key="1">
    <source>
        <dbReference type="EMBL" id="GIY73395.1"/>
    </source>
</evidence>